<proteinExistence type="predicted"/>
<protein>
    <submittedName>
        <fullName evidence="1">Uncharacterized protein</fullName>
    </submittedName>
</protein>
<gene>
    <name evidence="1" type="ORF">SAMN05421743_10551</name>
</gene>
<sequence length="110" mass="12225">MRKWLVVLLGLLTITLWSTVIFIAVTKMQGELYPARPHSVKDSAVIQERSVPPIPRLYESEVENKGTAEGETIMGKMAITEAWVDDVAEDGRLSIDTLLASLEVDQDPTE</sequence>
<reference evidence="1 2" key="1">
    <citation type="submission" date="2016-10" db="EMBL/GenBank/DDBJ databases">
        <authorList>
            <person name="de Groot N.N."/>
        </authorList>
    </citation>
    <scope>NUCLEOTIDE SEQUENCE [LARGE SCALE GENOMIC DNA]</scope>
    <source>
        <strain evidence="1 2">CCM7597</strain>
    </source>
</reference>
<evidence type="ECO:0000313" key="1">
    <source>
        <dbReference type="EMBL" id="SEA48118.1"/>
    </source>
</evidence>
<name>A0A1H4BJB2_9BACI</name>
<dbReference type="Proteomes" id="UP000198584">
    <property type="component" value="Unassembled WGS sequence"/>
</dbReference>
<evidence type="ECO:0000313" key="2">
    <source>
        <dbReference type="Proteomes" id="UP000198584"/>
    </source>
</evidence>
<dbReference type="RefSeq" id="WP_093044116.1">
    <property type="nucleotide sequence ID" value="NZ_FNQR01000005.1"/>
</dbReference>
<dbReference type="STRING" id="571932.SAMN05421743_10551"/>
<accession>A0A1H4BJB2</accession>
<dbReference type="EMBL" id="FNQR01000005">
    <property type="protein sequence ID" value="SEA48118.1"/>
    <property type="molecule type" value="Genomic_DNA"/>
</dbReference>
<organism evidence="1 2">
    <name type="scientific">Thalassobacillus cyri</name>
    <dbReference type="NCBI Taxonomy" id="571932"/>
    <lineage>
        <taxon>Bacteria</taxon>
        <taxon>Bacillati</taxon>
        <taxon>Bacillota</taxon>
        <taxon>Bacilli</taxon>
        <taxon>Bacillales</taxon>
        <taxon>Bacillaceae</taxon>
        <taxon>Thalassobacillus</taxon>
    </lineage>
</organism>
<dbReference type="OrthoDB" id="2972449at2"/>
<dbReference type="AlphaFoldDB" id="A0A1H4BJB2"/>
<keyword evidence="2" id="KW-1185">Reference proteome</keyword>